<dbReference type="InterPro" id="IPR031807">
    <property type="entry name" value="HicB-like"/>
</dbReference>
<reference evidence="2 3" key="1">
    <citation type="journal article" date="2016" name="Nat. Commun.">
        <title>Thousands of microbial genomes shed light on interconnected biogeochemical processes in an aquifer system.</title>
        <authorList>
            <person name="Anantharaman K."/>
            <person name="Brown C.T."/>
            <person name="Hug L.A."/>
            <person name="Sharon I."/>
            <person name="Castelle C.J."/>
            <person name="Probst A.J."/>
            <person name="Thomas B.C."/>
            <person name="Singh A."/>
            <person name="Wilkins M.J."/>
            <person name="Karaoz U."/>
            <person name="Brodie E.L."/>
            <person name="Williams K.H."/>
            <person name="Hubbard S.S."/>
            <person name="Banfield J.F."/>
        </authorList>
    </citation>
    <scope>NUCLEOTIDE SEQUENCE [LARGE SCALE GENOMIC DNA]</scope>
</reference>
<dbReference type="InterPro" id="IPR051404">
    <property type="entry name" value="TA_system_antitoxin"/>
</dbReference>
<evidence type="ECO:0000313" key="2">
    <source>
        <dbReference type="EMBL" id="OGD65996.1"/>
    </source>
</evidence>
<name>A0A1F5EFJ9_9BACT</name>
<feature type="domain" description="HicB-like antitoxin of toxin-antitoxin system" evidence="1">
    <location>
        <begin position="9"/>
        <end position="64"/>
    </location>
</feature>
<protein>
    <recommendedName>
        <fullName evidence="1">HicB-like antitoxin of toxin-antitoxin system domain-containing protein</fullName>
    </recommendedName>
</protein>
<evidence type="ECO:0000259" key="1">
    <source>
        <dbReference type="Pfam" id="PF15919"/>
    </source>
</evidence>
<proteinExistence type="predicted"/>
<dbReference type="Gene3D" id="3.30.160.250">
    <property type="match status" value="1"/>
</dbReference>
<dbReference type="Proteomes" id="UP000176451">
    <property type="component" value="Unassembled WGS sequence"/>
</dbReference>
<dbReference type="Pfam" id="PF15919">
    <property type="entry name" value="HicB_lk_antitox"/>
    <property type="match status" value="1"/>
</dbReference>
<dbReference type="AlphaFoldDB" id="A0A1F5EFJ9"/>
<gene>
    <name evidence="2" type="ORF">A3F08_01010</name>
</gene>
<dbReference type="PANTHER" id="PTHR34504:SF2">
    <property type="entry name" value="UPF0150 PROTEIN SSL0259"/>
    <property type="match status" value="1"/>
</dbReference>
<evidence type="ECO:0000313" key="3">
    <source>
        <dbReference type="Proteomes" id="UP000176451"/>
    </source>
</evidence>
<sequence length="82" mass="9380">MMKRLHYNLIFRPEKEGGFTVSVPSLPGCISYGRNLNEAKQNIQDAIDGYIKSLIKHKETIPSDETNFITSLDFDLQKKTYA</sequence>
<organism evidence="2 3">
    <name type="scientific">Candidatus Berkelbacteria bacterium RIFCSPHIGHO2_12_FULL_36_9</name>
    <dbReference type="NCBI Taxonomy" id="1797469"/>
    <lineage>
        <taxon>Bacteria</taxon>
        <taxon>Candidatus Berkelbacteria</taxon>
    </lineage>
</organism>
<dbReference type="PANTHER" id="PTHR34504">
    <property type="entry name" value="ANTITOXIN HICB"/>
    <property type="match status" value="1"/>
</dbReference>
<dbReference type="STRING" id="1797469.A3F08_01010"/>
<dbReference type="InterPro" id="IPR035069">
    <property type="entry name" value="TTHA1013/TTHA0281-like"/>
</dbReference>
<comment type="caution">
    <text evidence="2">The sequence shown here is derived from an EMBL/GenBank/DDBJ whole genome shotgun (WGS) entry which is preliminary data.</text>
</comment>
<accession>A0A1F5EFJ9</accession>
<dbReference type="EMBL" id="MEZV01000047">
    <property type="protein sequence ID" value="OGD65996.1"/>
    <property type="molecule type" value="Genomic_DNA"/>
</dbReference>
<dbReference type="SUPFAM" id="SSF143100">
    <property type="entry name" value="TTHA1013/TTHA0281-like"/>
    <property type="match status" value="1"/>
</dbReference>